<keyword evidence="2" id="KW-1185">Reference proteome</keyword>
<dbReference type="AlphaFoldDB" id="A0A0D0CPG3"/>
<sequence>MDLKLSELEPLLHYLLVRLMTIQEQSSQSDKTPLDPTPEPYASFWLEELRITRRAVTLMAVQGLPHHLPGPLWALGSQLIAPELDRQVAKIAVMNSMKTDNCEDLIEDKKMELHWQDAWWQPGVSPLASDYGSRSMEHFAHVTVMRCRMNFHSCFQLGQILVLCLKLMKSEAVAAYEAHCQASRDTKLHLAHKLEMISQLAGTFGFEELLLASMDGQFQGEERSS</sequence>
<evidence type="ECO:0000313" key="2">
    <source>
        <dbReference type="Proteomes" id="UP000054538"/>
    </source>
</evidence>
<name>A0A0D0CPG3_9AGAM</name>
<reference evidence="2" key="2">
    <citation type="submission" date="2015-01" db="EMBL/GenBank/DDBJ databases">
        <title>Evolutionary Origins and Diversification of the Mycorrhizal Mutualists.</title>
        <authorList>
            <consortium name="DOE Joint Genome Institute"/>
            <consortium name="Mycorrhizal Genomics Consortium"/>
            <person name="Kohler A."/>
            <person name="Kuo A."/>
            <person name="Nagy L.G."/>
            <person name="Floudas D."/>
            <person name="Copeland A."/>
            <person name="Barry K.W."/>
            <person name="Cichocki N."/>
            <person name="Veneault-Fourrey C."/>
            <person name="LaButti K."/>
            <person name="Lindquist E.A."/>
            <person name="Lipzen A."/>
            <person name="Lundell T."/>
            <person name="Morin E."/>
            <person name="Murat C."/>
            <person name="Riley R."/>
            <person name="Ohm R."/>
            <person name="Sun H."/>
            <person name="Tunlid A."/>
            <person name="Henrissat B."/>
            <person name="Grigoriev I.V."/>
            <person name="Hibbett D.S."/>
            <person name="Martin F."/>
        </authorList>
    </citation>
    <scope>NUCLEOTIDE SEQUENCE [LARGE SCALE GENOMIC DNA]</scope>
    <source>
        <strain evidence="2">Ve08.2h10</strain>
    </source>
</reference>
<dbReference type="HOGENOM" id="CLU_088124_0_0_1"/>
<evidence type="ECO:0000313" key="1">
    <source>
        <dbReference type="EMBL" id="KIK77193.1"/>
    </source>
</evidence>
<dbReference type="InParanoid" id="A0A0D0CPG3"/>
<dbReference type="EMBL" id="KN827090">
    <property type="protein sequence ID" value="KIK77193.1"/>
    <property type="molecule type" value="Genomic_DNA"/>
</dbReference>
<proteinExistence type="predicted"/>
<protein>
    <submittedName>
        <fullName evidence="1">Uncharacterized protein</fullName>
    </submittedName>
</protein>
<reference evidence="1 2" key="1">
    <citation type="submission" date="2014-04" db="EMBL/GenBank/DDBJ databases">
        <authorList>
            <consortium name="DOE Joint Genome Institute"/>
            <person name="Kuo A."/>
            <person name="Kohler A."/>
            <person name="Jargeat P."/>
            <person name="Nagy L.G."/>
            <person name="Floudas D."/>
            <person name="Copeland A."/>
            <person name="Barry K.W."/>
            <person name="Cichocki N."/>
            <person name="Veneault-Fourrey C."/>
            <person name="LaButti K."/>
            <person name="Lindquist E.A."/>
            <person name="Lipzen A."/>
            <person name="Lundell T."/>
            <person name="Morin E."/>
            <person name="Murat C."/>
            <person name="Sun H."/>
            <person name="Tunlid A."/>
            <person name="Henrissat B."/>
            <person name="Grigoriev I.V."/>
            <person name="Hibbett D.S."/>
            <person name="Martin F."/>
            <person name="Nordberg H.P."/>
            <person name="Cantor M.N."/>
            <person name="Hua S.X."/>
        </authorList>
    </citation>
    <scope>NUCLEOTIDE SEQUENCE [LARGE SCALE GENOMIC DNA]</scope>
    <source>
        <strain evidence="1 2">Ve08.2h10</strain>
    </source>
</reference>
<accession>A0A0D0CPG3</accession>
<organism evidence="1 2">
    <name type="scientific">Paxillus rubicundulus Ve08.2h10</name>
    <dbReference type="NCBI Taxonomy" id="930991"/>
    <lineage>
        <taxon>Eukaryota</taxon>
        <taxon>Fungi</taxon>
        <taxon>Dikarya</taxon>
        <taxon>Basidiomycota</taxon>
        <taxon>Agaricomycotina</taxon>
        <taxon>Agaricomycetes</taxon>
        <taxon>Agaricomycetidae</taxon>
        <taxon>Boletales</taxon>
        <taxon>Paxilineae</taxon>
        <taxon>Paxillaceae</taxon>
        <taxon>Paxillus</taxon>
    </lineage>
</organism>
<gene>
    <name evidence="1" type="ORF">PAXRUDRAFT_167558</name>
</gene>
<dbReference type="Proteomes" id="UP000054538">
    <property type="component" value="Unassembled WGS sequence"/>
</dbReference>